<evidence type="ECO:0000256" key="4">
    <source>
        <dbReference type="ARBA" id="ARBA00022475"/>
    </source>
</evidence>
<reference evidence="18 19" key="1">
    <citation type="submission" date="2016-10" db="EMBL/GenBank/DDBJ databases">
        <authorList>
            <person name="de Groot N.N."/>
        </authorList>
    </citation>
    <scope>NUCLEOTIDE SEQUENCE [LARGE SCALE GENOMIC DNA]</scope>
    <source>
        <strain evidence="18 19">ATCC 35022</strain>
    </source>
</reference>
<dbReference type="InterPro" id="IPR002429">
    <property type="entry name" value="CcO_II-like_C"/>
</dbReference>
<name>A0A1G6D2E4_9HYPH</name>
<evidence type="ECO:0000256" key="2">
    <source>
        <dbReference type="ARBA" id="ARBA00007866"/>
    </source>
</evidence>
<dbReference type="PROSITE" id="PS51257">
    <property type="entry name" value="PROKAR_LIPOPROTEIN"/>
    <property type="match status" value="1"/>
</dbReference>
<dbReference type="Pfam" id="PF06481">
    <property type="entry name" value="COX_ARM"/>
    <property type="match status" value="1"/>
</dbReference>
<feature type="domain" description="Cytochrome oxidase subunit II transmembrane region profile" evidence="17">
    <location>
        <begin position="25"/>
        <end position="121"/>
    </location>
</feature>
<evidence type="ECO:0000256" key="3">
    <source>
        <dbReference type="ARBA" id="ARBA00022448"/>
    </source>
</evidence>
<dbReference type="GO" id="GO:0004129">
    <property type="term" value="F:cytochrome-c oxidase activity"/>
    <property type="evidence" value="ECO:0007669"/>
    <property type="project" value="UniProtKB-UniRule"/>
</dbReference>
<dbReference type="NCBIfam" id="TIGR01433">
    <property type="entry name" value="CyoA"/>
    <property type="match status" value="1"/>
</dbReference>
<evidence type="ECO:0000256" key="7">
    <source>
        <dbReference type="ARBA" id="ARBA00022729"/>
    </source>
</evidence>
<dbReference type="GO" id="GO:0009486">
    <property type="term" value="F:cytochrome bo3 ubiquinol oxidase activity"/>
    <property type="evidence" value="ECO:0007669"/>
    <property type="project" value="InterPro"/>
</dbReference>
<organism evidence="18 19">
    <name type="scientific">Bauldia litoralis</name>
    <dbReference type="NCBI Taxonomy" id="665467"/>
    <lineage>
        <taxon>Bacteria</taxon>
        <taxon>Pseudomonadati</taxon>
        <taxon>Pseudomonadota</taxon>
        <taxon>Alphaproteobacteria</taxon>
        <taxon>Hyphomicrobiales</taxon>
        <taxon>Kaistiaceae</taxon>
        <taxon>Bauldia</taxon>
    </lineage>
</organism>
<dbReference type="PROSITE" id="PS50999">
    <property type="entry name" value="COX2_TM"/>
    <property type="match status" value="1"/>
</dbReference>
<dbReference type="EMBL" id="FMXQ01000006">
    <property type="protein sequence ID" value="SDB39343.1"/>
    <property type="molecule type" value="Genomic_DNA"/>
</dbReference>
<keyword evidence="7" id="KW-0732">Signal</keyword>
<dbReference type="InterPro" id="IPR008972">
    <property type="entry name" value="Cupredoxin"/>
</dbReference>
<evidence type="ECO:0000256" key="1">
    <source>
        <dbReference type="ARBA" id="ARBA00004651"/>
    </source>
</evidence>
<keyword evidence="3 14" id="KW-0813">Transport</keyword>
<proteinExistence type="inferred from homology"/>
<dbReference type="InterPro" id="IPR034227">
    <property type="entry name" value="CuRO_UO_II"/>
</dbReference>
<dbReference type="SUPFAM" id="SSF81464">
    <property type="entry name" value="Cytochrome c oxidase subunit II-like, transmembrane region"/>
    <property type="match status" value="1"/>
</dbReference>
<keyword evidence="11 14" id="KW-0472">Membrane</keyword>
<evidence type="ECO:0000313" key="18">
    <source>
        <dbReference type="EMBL" id="SDB39343.1"/>
    </source>
</evidence>
<evidence type="ECO:0000259" key="17">
    <source>
        <dbReference type="PROSITE" id="PS50999"/>
    </source>
</evidence>
<evidence type="ECO:0000256" key="12">
    <source>
        <dbReference type="ARBA" id="ARBA00023139"/>
    </source>
</evidence>
<evidence type="ECO:0000313" key="19">
    <source>
        <dbReference type="Proteomes" id="UP000199071"/>
    </source>
</evidence>
<keyword evidence="5 14" id="KW-0679">Respiratory chain</keyword>
<dbReference type="InterPro" id="IPR036257">
    <property type="entry name" value="Cyt_c_oxidase_su2_TM_sf"/>
</dbReference>
<dbReference type="GO" id="GO:0016682">
    <property type="term" value="F:oxidoreductase activity, acting on diphenols and related substances as donors, oxygen as acceptor"/>
    <property type="evidence" value="ECO:0007669"/>
    <property type="project" value="InterPro"/>
</dbReference>
<dbReference type="PANTHER" id="PTHR22888">
    <property type="entry name" value="CYTOCHROME C OXIDASE, SUBUNIT II"/>
    <property type="match status" value="1"/>
</dbReference>
<keyword evidence="19" id="KW-1185">Reference proteome</keyword>
<feature type="transmembrane region" description="Helical" evidence="15">
    <location>
        <begin position="48"/>
        <end position="71"/>
    </location>
</feature>
<dbReference type="PANTHER" id="PTHR22888:SF18">
    <property type="entry name" value="CYTOCHROME BO(3) UBIQUINOL OXIDASE SUBUNIT 2"/>
    <property type="match status" value="1"/>
</dbReference>
<dbReference type="PROSITE" id="PS50857">
    <property type="entry name" value="COX2_CUA"/>
    <property type="match status" value="1"/>
</dbReference>
<keyword evidence="12" id="KW-0564">Palmitate</keyword>
<evidence type="ECO:0000256" key="6">
    <source>
        <dbReference type="ARBA" id="ARBA00022692"/>
    </source>
</evidence>
<dbReference type="Gene3D" id="1.10.287.90">
    <property type="match status" value="1"/>
</dbReference>
<keyword evidence="10 14" id="KW-0560">Oxidoreductase</keyword>
<keyword evidence="4 14" id="KW-1003">Cell membrane</keyword>
<comment type="similarity">
    <text evidence="2 14">Belongs to the cytochrome c oxidase subunit 2 family.</text>
</comment>
<sequence length="295" mass="31996">MVTQPRASKLFAIAAVCGLAAVTAGCGGDAIPIANPKGPVGLAERDILFRAFLIMLVVIIPVFAMAFWFAWRYRATNKQARYEPDWMSNRIDAVAWIVPTLIVIALAYHVWTSTHALDPYKPLESAGKPLEVQVVAQDWKWLFIYPEQGIATVNEIAFPSGAPLTLRITSDTVMNALIIPALGGQIYAMAGMQTQLNLLADEPGTFVGRNTQYSGDGFADQHFTAKALSEADFEAWVAAAKQAGDTLDATAYAALAKPSSKHPVTYYSSVEPELFVSIIEKYDHGLMTHGAMAAE</sequence>
<keyword evidence="13" id="KW-0449">Lipoprotein</keyword>
<dbReference type="AlphaFoldDB" id="A0A1G6D2E4"/>
<gene>
    <name evidence="18" type="ORF">SAMN02982931_02927</name>
</gene>
<comment type="subcellular location">
    <subcellularLocation>
        <location evidence="1">Cell membrane</location>
        <topology evidence="1">Multi-pass membrane protein</topology>
    </subcellularLocation>
</comment>
<dbReference type="STRING" id="665467.SAMN02982931_02927"/>
<dbReference type="SUPFAM" id="SSF49503">
    <property type="entry name" value="Cupredoxins"/>
    <property type="match status" value="1"/>
</dbReference>
<evidence type="ECO:0000256" key="8">
    <source>
        <dbReference type="ARBA" id="ARBA00022982"/>
    </source>
</evidence>
<evidence type="ECO:0000256" key="15">
    <source>
        <dbReference type="SAM" id="Phobius"/>
    </source>
</evidence>
<keyword evidence="8 14" id="KW-0249">Electron transport</keyword>
<dbReference type="OrthoDB" id="9783445at2"/>
<dbReference type="GO" id="GO:0005886">
    <property type="term" value="C:plasma membrane"/>
    <property type="evidence" value="ECO:0007669"/>
    <property type="project" value="UniProtKB-SubCell"/>
</dbReference>
<evidence type="ECO:0000256" key="11">
    <source>
        <dbReference type="ARBA" id="ARBA00023136"/>
    </source>
</evidence>
<evidence type="ECO:0000256" key="14">
    <source>
        <dbReference type="PIRNR" id="PIRNR000292"/>
    </source>
</evidence>
<dbReference type="GO" id="GO:0042773">
    <property type="term" value="P:ATP synthesis coupled electron transport"/>
    <property type="evidence" value="ECO:0007669"/>
    <property type="project" value="TreeGrafter"/>
</dbReference>
<dbReference type="InterPro" id="IPR010514">
    <property type="entry name" value="COX_ARM"/>
</dbReference>
<dbReference type="GO" id="GO:0005507">
    <property type="term" value="F:copper ion binding"/>
    <property type="evidence" value="ECO:0007669"/>
    <property type="project" value="InterPro"/>
</dbReference>
<dbReference type="Gene3D" id="2.60.40.420">
    <property type="entry name" value="Cupredoxins - blue copper proteins"/>
    <property type="match status" value="1"/>
</dbReference>
<protein>
    <recommendedName>
        <fullName evidence="14">Ubiquinol oxidase subunit 2</fullName>
    </recommendedName>
</protein>
<evidence type="ECO:0000256" key="5">
    <source>
        <dbReference type="ARBA" id="ARBA00022660"/>
    </source>
</evidence>
<keyword evidence="6 15" id="KW-0812">Transmembrane</keyword>
<feature type="transmembrane region" description="Helical" evidence="15">
    <location>
        <begin position="91"/>
        <end position="111"/>
    </location>
</feature>
<dbReference type="Proteomes" id="UP000199071">
    <property type="component" value="Unassembled WGS sequence"/>
</dbReference>
<evidence type="ECO:0000256" key="13">
    <source>
        <dbReference type="ARBA" id="ARBA00023288"/>
    </source>
</evidence>
<evidence type="ECO:0000259" key="16">
    <source>
        <dbReference type="PROSITE" id="PS50857"/>
    </source>
</evidence>
<dbReference type="CDD" id="cd04212">
    <property type="entry name" value="CuRO_UO_II"/>
    <property type="match status" value="1"/>
</dbReference>
<dbReference type="InterPro" id="IPR045187">
    <property type="entry name" value="CcO_II"/>
</dbReference>
<evidence type="ECO:0000256" key="9">
    <source>
        <dbReference type="ARBA" id="ARBA00022989"/>
    </source>
</evidence>
<dbReference type="InterPro" id="IPR006333">
    <property type="entry name" value="Cyt_o_ubiquinol_oxidase_su2"/>
</dbReference>
<evidence type="ECO:0000256" key="10">
    <source>
        <dbReference type="ARBA" id="ARBA00023002"/>
    </source>
</evidence>
<feature type="domain" description="Cytochrome oxidase subunit II copper A binding" evidence="16">
    <location>
        <begin position="127"/>
        <end position="239"/>
    </location>
</feature>
<keyword evidence="9 15" id="KW-1133">Transmembrane helix</keyword>
<dbReference type="InterPro" id="IPR011759">
    <property type="entry name" value="Cyt_c_oxidase_su2_TM_dom"/>
</dbReference>
<accession>A0A1G6D2E4</accession>
<dbReference type="PIRSF" id="PIRSF000292">
    <property type="entry name" value="Ubi_od_II"/>
    <property type="match status" value="1"/>
</dbReference>